<keyword evidence="1" id="KW-1133">Transmembrane helix</keyword>
<dbReference type="Proteomes" id="UP000799437">
    <property type="component" value="Unassembled WGS sequence"/>
</dbReference>
<gene>
    <name evidence="2" type="ORF">EJ05DRAFT_501804</name>
</gene>
<dbReference type="EMBL" id="ML996575">
    <property type="protein sequence ID" value="KAF2756305.1"/>
    <property type="molecule type" value="Genomic_DNA"/>
</dbReference>
<keyword evidence="1" id="KW-0812">Transmembrane</keyword>
<accession>A0A6A6W198</accession>
<keyword evidence="1" id="KW-0472">Membrane</keyword>
<feature type="transmembrane region" description="Helical" evidence="1">
    <location>
        <begin position="15"/>
        <end position="35"/>
    </location>
</feature>
<protein>
    <recommendedName>
        <fullName evidence="4">Glycosyltransferase family 25 protein</fullName>
    </recommendedName>
</protein>
<name>A0A6A6W198_9PEZI</name>
<evidence type="ECO:0000313" key="2">
    <source>
        <dbReference type="EMBL" id="KAF2756305.1"/>
    </source>
</evidence>
<evidence type="ECO:0000256" key="1">
    <source>
        <dbReference type="SAM" id="Phobius"/>
    </source>
</evidence>
<evidence type="ECO:0008006" key="4">
    <source>
        <dbReference type="Google" id="ProtNLM"/>
    </source>
</evidence>
<sequence>MSPKGGMLLFLQHRLYIAVAVAACLILYVSNVLFFRGLALAPRHLQKADRVKHPANETLGFGAIIAVGRNNSTRRDDLVYAANITSLSIDFPSQPKWTEESISNFRDPQDPDGKNITRGAIYAWMGHLNALRWFLAHPELETAFIIEDDVDWDVALRTTQIPLTSRAFAHFMGTADPTSPSLFHSRLADHYWSDLNKWDVLWLGHCGDFFGIQEQEGMRRTVFEDPTMPEHESLDFYLQMHFNTVNFPKPKKRMIHETRLSLCTFGYGVTRASAQMMLKRYSQQHPSLVTWAWDVMVRLACTKEGFRCFTVNPELMRHIEGPSAVSLEDHKEEKAKSNITPNLRCAARRSEWRTWHWGLWEWAKHRIELRGDKECLADLLGAGDVKWPSPKEIGDENWQGTKEVS</sequence>
<dbReference type="RefSeq" id="XP_033598756.1">
    <property type="nucleotide sequence ID" value="XM_033747161.1"/>
</dbReference>
<organism evidence="2 3">
    <name type="scientific">Pseudovirgaria hyperparasitica</name>
    <dbReference type="NCBI Taxonomy" id="470096"/>
    <lineage>
        <taxon>Eukaryota</taxon>
        <taxon>Fungi</taxon>
        <taxon>Dikarya</taxon>
        <taxon>Ascomycota</taxon>
        <taxon>Pezizomycotina</taxon>
        <taxon>Dothideomycetes</taxon>
        <taxon>Dothideomycetes incertae sedis</taxon>
        <taxon>Acrospermales</taxon>
        <taxon>Acrospermaceae</taxon>
        <taxon>Pseudovirgaria</taxon>
    </lineage>
</organism>
<dbReference type="GeneID" id="54488215"/>
<evidence type="ECO:0000313" key="3">
    <source>
        <dbReference type="Proteomes" id="UP000799437"/>
    </source>
</evidence>
<proteinExistence type="predicted"/>
<reference evidence="2" key="1">
    <citation type="journal article" date="2020" name="Stud. Mycol.">
        <title>101 Dothideomycetes genomes: a test case for predicting lifestyles and emergence of pathogens.</title>
        <authorList>
            <person name="Haridas S."/>
            <person name="Albert R."/>
            <person name="Binder M."/>
            <person name="Bloem J."/>
            <person name="Labutti K."/>
            <person name="Salamov A."/>
            <person name="Andreopoulos B."/>
            <person name="Baker S."/>
            <person name="Barry K."/>
            <person name="Bills G."/>
            <person name="Bluhm B."/>
            <person name="Cannon C."/>
            <person name="Castanera R."/>
            <person name="Culley D."/>
            <person name="Daum C."/>
            <person name="Ezra D."/>
            <person name="Gonzalez J."/>
            <person name="Henrissat B."/>
            <person name="Kuo A."/>
            <person name="Liang C."/>
            <person name="Lipzen A."/>
            <person name="Lutzoni F."/>
            <person name="Magnuson J."/>
            <person name="Mondo S."/>
            <person name="Nolan M."/>
            <person name="Ohm R."/>
            <person name="Pangilinan J."/>
            <person name="Park H.-J."/>
            <person name="Ramirez L."/>
            <person name="Alfaro M."/>
            <person name="Sun H."/>
            <person name="Tritt A."/>
            <person name="Yoshinaga Y."/>
            <person name="Zwiers L.-H."/>
            <person name="Turgeon B."/>
            <person name="Goodwin S."/>
            <person name="Spatafora J."/>
            <person name="Crous P."/>
            <person name="Grigoriev I."/>
        </authorList>
    </citation>
    <scope>NUCLEOTIDE SEQUENCE</scope>
    <source>
        <strain evidence="2">CBS 121739</strain>
    </source>
</reference>
<keyword evidence="3" id="KW-1185">Reference proteome</keyword>
<dbReference type="OrthoDB" id="47375at2759"/>
<dbReference type="AlphaFoldDB" id="A0A6A6W198"/>